<dbReference type="Proteomes" id="UP000695562">
    <property type="component" value="Unassembled WGS sequence"/>
</dbReference>
<protein>
    <recommendedName>
        <fullName evidence="4">FNIP repeat-containing protein</fullName>
    </recommendedName>
</protein>
<dbReference type="PANTHER" id="PTHR32134:SF92">
    <property type="entry name" value="FNIP REPEAT-CONTAINING PROTEIN"/>
    <property type="match status" value="1"/>
</dbReference>
<proteinExistence type="predicted"/>
<evidence type="ECO:0008006" key="4">
    <source>
        <dbReference type="Google" id="ProtNLM"/>
    </source>
</evidence>
<accession>A0A8J4UZM7</accession>
<reference evidence="2" key="1">
    <citation type="submission" date="2020-01" db="EMBL/GenBank/DDBJ databases">
        <title>Development of genomics and gene disruption for Polysphondylium violaceum indicates a role for the polyketide synthase stlB in stalk morphogenesis.</title>
        <authorList>
            <person name="Narita B."/>
            <person name="Kawabe Y."/>
            <person name="Kin K."/>
            <person name="Saito T."/>
            <person name="Gibbs R."/>
            <person name="Kuspa A."/>
            <person name="Muzny D."/>
            <person name="Queller D."/>
            <person name="Richards S."/>
            <person name="Strassman J."/>
            <person name="Sucgang R."/>
            <person name="Worley K."/>
            <person name="Schaap P."/>
        </authorList>
    </citation>
    <scope>NUCLEOTIDE SEQUENCE</scope>
    <source>
        <strain evidence="2">QSvi11</strain>
    </source>
</reference>
<dbReference type="InterPro" id="IPR008615">
    <property type="entry name" value="FNIP"/>
</dbReference>
<dbReference type="InterPro" id="IPR051251">
    <property type="entry name" value="STK_FNIP-Repeat"/>
</dbReference>
<dbReference type="AlphaFoldDB" id="A0A8J4UZM7"/>
<name>A0A8J4UZM7_9MYCE</name>
<evidence type="ECO:0000313" key="3">
    <source>
        <dbReference type="Proteomes" id="UP000695562"/>
    </source>
</evidence>
<keyword evidence="3" id="KW-1185">Reference proteome</keyword>
<evidence type="ECO:0000256" key="1">
    <source>
        <dbReference type="ARBA" id="ARBA00022737"/>
    </source>
</evidence>
<gene>
    <name evidence="2" type="ORF">CYY_005380</name>
</gene>
<dbReference type="Pfam" id="PF05725">
    <property type="entry name" value="FNIP"/>
    <property type="match status" value="2"/>
</dbReference>
<dbReference type="EMBL" id="AJWJ01000213">
    <property type="protein sequence ID" value="KAF2073303.1"/>
    <property type="molecule type" value="Genomic_DNA"/>
</dbReference>
<dbReference type="PANTHER" id="PTHR32134">
    <property type="entry name" value="FNIP REPEAT-CONTAINING PROTEIN"/>
    <property type="match status" value="1"/>
</dbReference>
<evidence type="ECO:0000313" key="2">
    <source>
        <dbReference type="EMBL" id="KAF2073303.1"/>
    </source>
</evidence>
<comment type="caution">
    <text evidence="2">The sequence shown here is derived from an EMBL/GenBank/DDBJ whole genome shotgun (WGS) entry which is preliminary data.</text>
</comment>
<keyword evidence="1" id="KW-0677">Repeat</keyword>
<sequence length="488" mass="56090">MDVITTTTKVMDKLFYSIWRNSYIRSKIRNSTLVNRYLRVSLQYLSDNHHILSALSYNDKLENDIAVILHIYNRETFIQYLNHTYRHLVNKLFFAPLVTQQTENNTLDFSCIPDSVDYLSFYVDRDTTILANVGTPSLTELRIYPVLHENFTCQGLDRMIEALPPSVKRLTLPEEYQIQEKGVTLPSTLSELVYWTDCQGLARIRSSNVNIFKHCHVNISSDQELQGFSKNLSTIGSLGIESEDTITLRPRMLPSHLIQQNVFPPSLRNLSLVEYDHPFDCGVLPEGLTSLSVLEAHNEFQIGSLPKSLKDLILTDYPHPFHRGVLPEGLEKLRMRHTDDTFKTIKHFYPSTLMDLEVQLVRTDVPLDHLTSLKIDVLDQHVAPILANIKKLYLSFNTIDPNTSLQDTLIEDLYLACLRRTPIPSKFLPRSLKRLTTRMISIQSNDTIPTGCVYLKTDIKHLNPTFIPSSVTSIENFDYLYVCKNKLT</sequence>
<organism evidence="2 3">
    <name type="scientific">Polysphondylium violaceum</name>
    <dbReference type="NCBI Taxonomy" id="133409"/>
    <lineage>
        <taxon>Eukaryota</taxon>
        <taxon>Amoebozoa</taxon>
        <taxon>Evosea</taxon>
        <taxon>Eumycetozoa</taxon>
        <taxon>Dictyostelia</taxon>
        <taxon>Dictyosteliales</taxon>
        <taxon>Dictyosteliaceae</taxon>
        <taxon>Polysphondylium</taxon>
    </lineage>
</organism>